<dbReference type="PANTHER" id="PTHR36693">
    <property type="entry name" value="GH02722P"/>
    <property type="match status" value="1"/>
</dbReference>
<proteinExistence type="predicted"/>
<evidence type="ECO:0000313" key="1">
    <source>
        <dbReference type="EMBL" id="CAB3365411.1"/>
    </source>
</evidence>
<protein>
    <submittedName>
        <fullName evidence="1">Uncharacterized protein</fullName>
    </submittedName>
</protein>
<keyword evidence="2" id="KW-1185">Reference proteome</keyword>
<accession>A0A8S1C9D3</accession>
<dbReference type="AlphaFoldDB" id="A0A8S1C9D3"/>
<sequence>MRSVICVLRLRIDLTRLDSYYVSRHYCHKNLLAFEILPTIFFLDKAWGRRMEYLAREREEVEHAFSWLSTLGGAFSALGDNYGHCAVMAGKISWAQLRLAIRMGDPIMKSRCYLFLAISIAQQGHLKKAKNIVRLVKKSQPCLVSICQGVSAHFYRLKMTRSGS</sequence>
<name>A0A8S1C9D3_9INSE</name>
<dbReference type="PANTHER" id="PTHR36693:SF1">
    <property type="entry name" value="GH02722P"/>
    <property type="match status" value="1"/>
</dbReference>
<dbReference type="EMBL" id="CADEPI010000020">
    <property type="protein sequence ID" value="CAB3365411.1"/>
    <property type="molecule type" value="Genomic_DNA"/>
</dbReference>
<dbReference type="Proteomes" id="UP000494165">
    <property type="component" value="Unassembled WGS sequence"/>
</dbReference>
<evidence type="ECO:0000313" key="2">
    <source>
        <dbReference type="Proteomes" id="UP000494165"/>
    </source>
</evidence>
<gene>
    <name evidence="1" type="ORF">CLODIP_2_CD06174</name>
</gene>
<organism evidence="1 2">
    <name type="scientific">Cloeon dipterum</name>
    <dbReference type="NCBI Taxonomy" id="197152"/>
    <lineage>
        <taxon>Eukaryota</taxon>
        <taxon>Metazoa</taxon>
        <taxon>Ecdysozoa</taxon>
        <taxon>Arthropoda</taxon>
        <taxon>Hexapoda</taxon>
        <taxon>Insecta</taxon>
        <taxon>Pterygota</taxon>
        <taxon>Palaeoptera</taxon>
        <taxon>Ephemeroptera</taxon>
        <taxon>Pisciforma</taxon>
        <taxon>Baetidae</taxon>
        <taxon>Cloeon</taxon>
    </lineage>
</organism>
<dbReference type="Pfam" id="PF16065">
    <property type="entry name" value="DUF4807"/>
    <property type="match status" value="1"/>
</dbReference>
<dbReference type="InterPro" id="IPR032072">
    <property type="entry name" value="DUF4807"/>
</dbReference>
<dbReference type="OrthoDB" id="121932at2759"/>
<reference evidence="1 2" key="1">
    <citation type="submission" date="2020-04" db="EMBL/GenBank/DDBJ databases">
        <authorList>
            <person name="Alioto T."/>
            <person name="Alioto T."/>
            <person name="Gomez Garrido J."/>
        </authorList>
    </citation>
    <scope>NUCLEOTIDE SEQUENCE [LARGE SCALE GENOMIC DNA]</scope>
</reference>
<comment type="caution">
    <text evidence="1">The sequence shown here is derived from an EMBL/GenBank/DDBJ whole genome shotgun (WGS) entry which is preliminary data.</text>
</comment>